<reference evidence="5 6" key="1">
    <citation type="submission" date="2020-04" db="EMBL/GenBank/DDBJ databases">
        <title>Perkinsus olseni comparative genomics.</title>
        <authorList>
            <person name="Bogema D.R."/>
        </authorList>
    </citation>
    <scope>NUCLEOTIDE SEQUENCE [LARGE SCALE GENOMIC DNA]</scope>
    <source>
        <strain evidence="5">ATCC PRA-205</strain>
    </source>
</reference>
<feature type="chain" id="PRO_5029751962" evidence="3">
    <location>
        <begin position="17"/>
        <end position="1105"/>
    </location>
</feature>
<dbReference type="Proteomes" id="UP000574390">
    <property type="component" value="Unassembled WGS sequence"/>
</dbReference>
<evidence type="ECO:0000256" key="3">
    <source>
        <dbReference type="SAM" id="SignalP"/>
    </source>
</evidence>
<keyword evidence="2 5" id="KW-0808">Transferase</keyword>
<evidence type="ECO:0000256" key="2">
    <source>
        <dbReference type="ARBA" id="ARBA00022679"/>
    </source>
</evidence>
<dbReference type="InterPro" id="IPR029044">
    <property type="entry name" value="Nucleotide-diphossugar_trans"/>
</dbReference>
<evidence type="ECO:0000313" key="6">
    <source>
        <dbReference type="Proteomes" id="UP000574390"/>
    </source>
</evidence>
<evidence type="ECO:0000259" key="4">
    <source>
        <dbReference type="SMART" id="SM00672"/>
    </source>
</evidence>
<dbReference type="Pfam" id="PF05686">
    <property type="entry name" value="Glyco_transf_90"/>
    <property type="match status" value="1"/>
</dbReference>
<evidence type="ECO:0000256" key="1">
    <source>
        <dbReference type="ARBA" id="ARBA00010118"/>
    </source>
</evidence>
<dbReference type="SMART" id="SM00672">
    <property type="entry name" value="CAP10"/>
    <property type="match status" value="1"/>
</dbReference>
<dbReference type="GO" id="GO:0012505">
    <property type="term" value="C:endomembrane system"/>
    <property type="evidence" value="ECO:0007669"/>
    <property type="project" value="TreeGrafter"/>
</dbReference>
<dbReference type="EMBL" id="JABANM010025143">
    <property type="protein sequence ID" value="KAF4715045.1"/>
    <property type="molecule type" value="Genomic_DNA"/>
</dbReference>
<dbReference type="PANTHER" id="PTHR12203:SF35">
    <property type="entry name" value="PROTEIN O-GLUCOSYLTRANSFERASE 1"/>
    <property type="match status" value="1"/>
</dbReference>
<keyword evidence="3" id="KW-0732">Signal</keyword>
<dbReference type="AlphaFoldDB" id="A0A7J6R303"/>
<gene>
    <name evidence="5" type="primary">KDELC1</name>
    <name evidence="5" type="ORF">FOZ62_001318</name>
</gene>
<evidence type="ECO:0000313" key="5">
    <source>
        <dbReference type="EMBL" id="KAF4715045.1"/>
    </source>
</evidence>
<sequence>MYTLFTSVLTLPSSAAINPGCFPPSSGFTEAECCHPEPFGNPSCWDALGHTYSQCCLPHHPPSADCLARTEGLGPALQQAPWWVRMEACCRSPSAHECWGRDTTPLLDHTTGEVVQPGYTVEYVKCCLGEVPLLGAAERFARGVRKGLEPWLGYRQAIGPSPEEDPHRCLYRIRNNTIRHCNLTNKNLWETMQAANTAIHALAALTVLPDLDVYVAAYELEPPNPPRGPYPHLLFVSRLSERFTATRRQGLVMPVWSLFGRLGWELPLALERAAVPWDRKIPKLFWRGTFDGNRYSSGLVGEGVVWANVSFEEHLSRVFIGADDWQLYSRARLVLLGQEYPRVIDARFTGVAETAARVEAEVRRLGLLADRHVPMVEQLKYRYLIDLDGSANSERFLWLCQTETTVFRVHPRPMYHYADSPAMNLQPWVDYVPVTADLSDLVLHLLRLDEGRARAMAQSMAKKAKKWMTALAAHRALLAAMREISGMQDGSEDRGQEMARVAGGRFHCRVDLPEWADYHRVYRRAERRIFTLWDEEEEGQEADLGMTIAVELADRLRTIILRNVTRVLECNVGVIAGFHLLAKRLSLHASSLPDQRRAYRLLQLAMIFIFTLRNAVRIPLASEREWGTSKDEIVRSIHTMGLSLPSDVPTPVAVDHDLRTEMRVGIVSICAYPPDSPILLRRVTPANREAYTSRHGYRNLIHLEEPLGPEVHVQHSKLWLMAQYVKAGEFDWLVWMDCDSIIMNMTRTIDSIVVQYTQREVQSGGSVEEVHDYSGPWMDSFNPGSLIEITQEERRLSFEAGQLPSGSWAELASTSSTTVRGHFGPDVALDGSADGEEIQWANGALWRRVVEVGACSCDPLLTYSLADHPLRSPGKGCSARCSGRSGMTKRVRIPHRCSNIACNVDLDQTIDVLITEEGWGLSSANWIVRGNSHSSYRLLMDAFRTAHDKLPLFGDQDALIWHLTMGTATDLTHGRPSFHPRARVISQGTINAYDALNAHYMACDAFDGPSGHLLVTFPGCRDYRACNPLFAVAHSYSVGSIVYDPGDWAHVRVLGPGERAVEMFERGEDDASITVMNRQKPLALPEEEGMCPVSYSIHAVDQCAV</sequence>
<dbReference type="PANTHER" id="PTHR12203">
    <property type="entry name" value="KDEL LYS-ASP-GLU-LEU CONTAINING - RELATED"/>
    <property type="match status" value="1"/>
</dbReference>
<organism evidence="5 6">
    <name type="scientific">Perkinsus olseni</name>
    <name type="common">Perkinsus atlanticus</name>
    <dbReference type="NCBI Taxonomy" id="32597"/>
    <lineage>
        <taxon>Eukaryota</taxon>
        <taxon>Sar</taxon>
        <taxon>Alveolata</taxon>
        <taxon>Perkinsozoa</taxon>
        <taxon>Perkinsea</taxon>
        <taxon>Perkinsida</taxon>
        <taxon>Perkinsidae</taxon>
        <taxon>Perkinsus</taxon>
    </lineage>
</organism>
<comment type="similarity">
    <text evidence="1">Belongs to the glycosyltransferase 90 family.</text>
</comment>
<dbReference type="GO" id="GO:0046527">
    <property type="term" value="F:glucosyltransferase activity"/>
    <property type="evidence" value="ECO:0007669"/>
    <property type="project" value="TreeGrafter"/>
</dbReference>
<feature type="signal peptide" evidence="3">
    <location>
        <begin position="1"/>
        <end position="16"/>
    </location>
</feature>
<proteinExistence type="inferred from homology"/>
<dbReference type="Gene3D" id="3.90.550.10">
    <property type="entry name" value="Spore Coat Polysaccharide Biosynthesis Protein SpsA, Chain A"/>
    <property type="match status" value="1"/>
</dbReference>
<protein>
    <submittedName>
        <fullName evidence="5">Protein O-glucosyltransferase 2</fullName>
    </submittedName>
</protein>
<name>A0A7J6R303_PEROL</name>
<feature type="domain" description="Glycosyl transferase CAP10" evidence="4">
    <location>
        <begin position="207"/>
        <end position="493"/>
    </location>
</feature>
<accession>A0A7J6R303</accession>
<dbReference type="InterPro" id="IPR051091">
    <property type="entry name" value="O-Glucosyltr/Glycosyltrsf_90"/>
</dbReference>
<dbReference type="InterPro" id="IPR006598">
    <property type="entry name" value="CAP10"/>
</dbReference>
<comment type="caution">
    <text evidence="5">The sequence shown here is derived from an EMBL/GenBank/DDBJ whole genome shotgun (WGS) entry which is preliminary data.</text>
</comment>